<evidence type="ECO:0000256" key="1">
    <source>
        <dbReference type="SAM" id="SignalP"/>
    </source>
</evidence>
<accession>A0A9D1HK98</accession>
<feature type="chain" id="PRO_5039709739" evidence="1">
    <location>
        <begin position="25"/>
        <end position="148"/>
    </location>
</feature>
<reference evidence="2" key="2">
    <citation type="journal article" date="2021" name="PeerJ">
        <title>Extensive microbial diversity within the chicken gut microbiome revealed by metagenomics and culture.</title>
        <authorList>
            <person name="Gilroy R."/>
            <person name="Ravi A."/>
            <person name="Getino M."/>
            <person name="Pursley I."/>
            <person name="Horton D.L."/>
            <person name="Alikhan N.F."/>
            <person name="Baker D."/>
            <person name="Gharbi K."/>
            <person name="Hall N."/>
            <person name="Watson M."/>
            <person name="Adriaenssens E.M."/>
            <person name="Foster-Nyarko E."/>
            <person name="Jarju S."/>
            <person name="Secka A."/>
            <person name="Antonio M."/>
            <person name="Oren A."/>
            <person name="Chaudhuri R.R."/>
            <person name="La Ragione R."/>
            <person name="Hildebrand F."/>
            <person name="Pallen M.J."/>
        </authorList>
    </citation>
    <scope>NUCLEOTIDE SEQUENCE</scope>
    <source>
        <strain evidence="2">2830</strain>
    </source>
</reference>
<dbReference type="AlphaFoldDB" id="A0A9D1HK98"/>
<proteinExistence type="predicted"/>
<keyword evidence="1" id="KW-0732">Signal</keyword>
<evidence type="ECO:0000313" key="2">
    <source>
        <dbReference type="EMBL" id="HIU10615.1"/>
    </source>
</evidence>
<dbReference type="Proteomes" id="UP000824124">
    <property type="component" value="Unassembled WGS sequence"/>
</dbReference>
<feature type="signal peptide" evidence="1">
    <location>
        <begin position="1"/>
        <end position="24"/>
    </location>
</feature>
<name>A0A9D1HK98_9FIRM</name>
<reference evidence="2" key="1">
    <citation type="submission" date="2020-10" db="EMBL/GenBank/DDBJ databases">
        <authorList>
            <person name="Gilroy R."/>
        </authorList>
    </citation>
    <scope>NUCLEOTIDE SEQUENCE</scope>
    <source>
        <strain evidence="2">2830</strain>
    </source>
</reference>
<protein>
    <submittedName>
        <fullName evidence="2">Uncharacterized protein</fullName>
    </submittedName>
</protein>
<organism evidence="2 3">
    <name type="scientific">Candidatus Avidehalobacter gallistercoris</name>
    <dbReference type="NCBI Taxonomy" id="2840694"/>
    <lineage>
        <taxon>Bacteria</taxon>
        <taxon>Bacillati</taxon>
        <taxon>Bacillota</taxon>
        <taxon>Clostridia</taxon>
        <taxon>Eubacteriales</taxon>
        <taxon>Peptococcaceae</taxon>
        <taxon>Peptococcaceae incertae sedis</taxon>
        <taxon>Candidatus Avidehalobacter</taxon>
    </lineage>
</organism>
<sequence>MRKRIMALGLLLIMLFGVASVANAAVKDSASVMASEYINSCSAAVYAYSGGTLEIFFDIRSPGTMDKVGAKTIVLQERVAGATTWNPVHTFSYLNDSGMLKSGAIMHNYSVSYDGAVAGNSYRAKVYFYAEKGGYDTVEYITNSVKAK</sequence>
<dbReference type="EMBL" id="DVMH01000027">
    <property type="protein sequence ID" value="HIU10615.1"/>
    <property type="molecule type" value="Genomic_DNA"/>
</dbReference>
<comment type="caution">
    <text evidence="2">The sequence shown here is derived from an EMBL/GenBank/DDBJ whole genome shotgun (WGS) entry which is preliminary data.</text>
</comment>
<gene>
    <name evidence="2" type="ORF">IAB00_05165</name>
</gene>
<evidence type="ECO:0000313" key="3">
    <source>
        <dbReference type="Proteomes" id="UP000824124"/>
    </source>
</evidence>